<keyword evidence="2" id="KW-1185">Reference proteome</keyword>
<evidence type="ECO:0000313" key="1">
    <source>
        <dbReference type="EMBL" id="KAI3917674.1"/>
    </source>
</evidence>
<dbReference type="GO" id="GO:0030136">
    <property type="term" value="C:clathrin-coated vesicle"/>
    <property type="evidence" value="ECO:0007669"/>
    <property type="project" value="InterPro"/>
</dbReference>
<dbReference type="EMBL" id="JAJJMB010008983">
    <property type="protein sequence ID" value="KAI3917674.1"/>
    <property type="molecule type" value="Genomic_DNA"/>
</dbReference>
<dbReference type="GO" id="GO:0030276">
    <property type="term" value="F:clathrin binding"/>
    <property type="evidence" value="ECO:0007669"/>
    <property type="project" value="InterPro"/>
</dbReference>
<gene>
    <name evidence="1" type="ORF">MKW98_021436</name>
</gene>
<dbReference type="GO" id="GO:0005545">
    <property type="term" value="F:1-phosphatidylinositol binding"/>
    <property type="evidence" value="ECO:0007669"/>
    <property type="project" value="InterPro"/>
</dbReference>
<organism evidence="1 2">
    <name type="scientific">Papaver atlanticum</name>
    <dbReference type="NCBI Taxonomy" id="357466"/>
    <lineage>
        <taxon>Eukaryota</taxon>
        <taxon>Viridiplantae</taxon>
        <taxon>Streptophyta</taxon>
        <taxon>Embryophyta</taxon>
        <taxon>Tracheophyta</taxon>
        <taxon>Spermatophyta</taxon>
        <taxon>Magnoliopsida</taxon>
        <taxon>Ranunculales</taxon>
        <taxon>Papaveraceae</taxon>
        <taxon>Papaveroideae</taxon>
        <taxon>Papaver</taxon>
    </lineage>
</organism>
<accession>A0AAD4SPZ9</accession>
<dbReference type="SUPFAM" id="SSF89009">
    <property type="entry name" value="GAT-like domain"/>
    <property type="match status" value="1"/>
</dbReference>
<dbReference type="GO" id="GO:0048268">
    <property type="term" value="P:clathrin coat assembly"/>
    <property type="evidence" value="ECO:0007669"/>
    <property type="project" value="InterPro"/>
</dbReference>
<evidence type="ECO:0008006" key="3">
    <source>
        <dbReference type="Google" id="ProtNLM"/>
    </source>
</evidence>
<dbReference type="AlphaFoldDB" id="A0AAD4SPZ9"/>
<sequence length="102" mass="11361">MACDGDVFDDLDVAVVVEMGLIVKRDEEHLVAAFAYFDKDGSGYIAGHSRTRLLNREDLFEHLPALQQMLYRLIGCQPEGGALVCMLPNLSTFLFIVNVVRS</sequence>
<protein>
    <recommendedName>
        <fullName evidence="3">EF-hand domain-containing protein</fullName>
    </recommendedName>
</protein>
<name>A0AAD4SPZ9_9MAGN</name>
<dbReference type="Gene3D" id="1.20.58.150">
    <property type="entry name" value="ANTH domain"/>
    <property type="match status" value="1"/>
</dbReference>
<dbReference type="InterPro" id="IPR014712">
    <property type="entry name" value="ANTH_dom_sf"/>
</dbReference>
<proteinExistence type="predicted"/>
<dbReference type="Proteomes" id="UP001202328">
    <property type="component" value="Unassembled WGS sequence"/>
</dbReference>
<dbReference type="SUPFAM" id="SSF47473">
    <property type="entry name" value="EF-hand"/>
    <property type="match status" value="1"/>
</dbReference>
<dbReference type="InterPro" id="IPR011992">
    <property type="entry name" value="EF-hand-dom_pair"/>
</dbReference>
<comment type="caution">
    <text evidence="1">The sequence shown here is derived from an EMBL/GenBank/DDBJ whole genome shotgun (WGS) entry which is preliminary data.</text>
</comment>
<evidence type="ECO:0000313" key="2">
    <source>
        <dbReference type="Proteomes" id="UP001202328"/>
    </source>
</evidence>
<reference evidence="1" key="1">
    <citation type="submission" date="2022-04" db="EMBL/GenBank/DDBJ databases">
        <title>A functionally conserved STORR gene fusion in Papaver species that diverged 16.8 million years ago.</title>
        <authorList>
            <person name="Catania T."/>
        </authorList>
    </citation>
    <scope>NUCLEOTIDE SEQUENCE</scope>
    <source>
        <strain evidence="1">S-188037</strain>
    </source>
</reference>